<dbReference type="GeneID" id="66129593"/>
<evidence type="ECO:0000256" key="1">
    <source>
        <dbReference type="ARBA" id="ARBA00022553"/>
    </source>
</evidence>
<evidence type="ECO:0000256" key="4">
    <source>
        <dbReference type="ARBA" id="ARBA00022741"/>
    </source>
</evidence>
<keyword evidence="7" id="KW-1185">Reference proteome</keyword>
<evidence type="ECO:0000313" key="6">
    <source>
        <dbReference type="EMBL" id="BBL66916.1"/>
    </source>
</evidence>
<evidence type="ECO:0000313" key="7">
    <source>
        <dbReference type="Proteomes" id="UP000824969"/>
    </source>
</evidence>
<dbReference type="RefSeq" id="WP_244987735.1">
    <property type="nucleotide sequence ID" value="NZ_AP019781.1"/>
</dbReference>
<keyword evidence="3" id="KW-0540">Nuclease</keyword>
<organism evidence="6 7">
    <name type="scientific">Methanoculleus chikugoensis</name>
    <dbReference type="NCBI Taxonomy" id="118126"/>
    <lineage>
        <taxon>Archaea</taxon>
        <taxon>Methanobacteriati</taxon>
        <taxon>Methanobacteriota</taxon>
        <taxon>Stenosarchaea group</taxon>
        <taxon>Methanomicrobia</taxon>
        <taxon>Methanomicrobiales</taxon>
        <taxon>Methanomicrobiaceae</taxon>
        <taxon>Methanoculleus</taxon>
    </lineage>
</organism>
<dbReference type="PANTHER" id="PTHR34139">
    <property type="entry name" value="UPF0331 PROTEIN MJ0127"/>
    <property type="match status" value="1"/>
</dbReference>
<dbReference type="PANTHER" id="PTHR34139:SF1">
    <property type="entry name" value="RNASE MJ1380-RELATED"/>
    <property type="match status" value="1"/>
</dbReference>
<dbReference type="Proteomes" id="UP000824969">
    <property type="component" value="Chromosome"/>
</dbReference>
<keyword evidence="2" id="KW-1277">Toxin-antitoxin system</keyword>
<name>A0ABN5XD84_9EURY</name>
<dbReference type="Pfam" id="PF01934">
    <property type="entry name" value="HepT-like"/>
    <property type="match status" value="1"/>
</dbReference>
<evidence type="ECO:0008006" key="8">
    <source>
        <dbReference type="Google" id="ProtNLM"/>
    </source>
</evidence>
<reference evidence="6 7" key="1">
    <citation type="submission" date="2019-06" db="EMBL/GenBank/DDBJ databases">
        <title>Complete genome sequence of Methanoculleus chikugoensis strain MG62.</title>
        <authorList>
            <person name="Asakawa S."/>
            <person name="Dianou D."/>
        </authorList>
    </citation>
    <scope>NUCLEOTIDE SEQUENCE [LARGE SCALE GENOMIC DNA]</scope>
    <source>
        <strain evidence="6 7">MG62</strain>
    </source>
</reference>
<proteinExistence type="predicted"/>
<gene>
    <name evidence="6" type="ORF">MchiMG62_00970</name>
</gene>
<keyword evidence="4" id="KW-0547">Nucleotide-binding</keyword>
<protein>
    <recommendedName>
        <fullName evidence="8">Nucleotidyltransferase</fullName>
    </recommendedName>
</protein>
<dbReference type="InterPro" id="IPR008201">
    <property type="entry name" value="HepT-like"/>
</dbReference>
<accession>A0ABN5XD84</accession>
<dbReference type="EMBL" id="AP019781">
    <property type="protein sequence ID" value="BBL66916.1"/>
    <property type="molecule type" value="Genomic_DNA"/>
</dbReference>
<evidence type="ECO:0000256" key="5">
    <source>
        <dbReference type="ARBA" id="ARBA00022801"/>
    </source>
</evidence>
<keyword evidence="1" id="KW-0597">Phosphoprotein</keyword>
<dbReference type="InterPro" id="IPR051813">
    <property type="entry name" value="HepT_RNase_toxin"/>
</dbReference>
<evidence type="ECO:0000256" key="3">
    <source>
        <dbReference type="ARBA" id="ARBA00022722"/>
    </source>
</evidence>
<keyword evidence="5" id="KW-0378">Hydrolase</keyword>
<sequence length="76" mass="8912">MAQVWIIHHLQIIGEAVRGISSEFKAEKPGIPWTDIIGMRNVLIHHYFGIDRDAVWNVVERDLLELKNQILPWVRE</sequence>
<evidence type="ECO:0000256" key="2">
    <source>
        <dbReference type="ARBA" id="ARBA00022649"/>
    </source>
</evidence>